<proteinExistence type="predicted"/>
<dbReference type="Proteomes" id="UP000004687">
    <property type="component" value="Unassembled WGS sequence"/>
</dbReference>
<dbReference type="PIRSF" id="PIRSF028160">
    <property type="entry name" value="UCP028160"/>
    <property type="match status" value="1"/>
</dbReference>
<dbReference type="InterPro" id="IPR010858">
    <property type="entry name" value="DUF1481"/>
</dbReference>
<protein>
    <recommendedName>
        <fullName evidence="2">DUF1481 domain-containing protein</fullName>
    </recommendedName>
</protein>
<evidence type="ECO:0000313" key="1">
    <source>
        <dbReference type="EMBL" id="EET25527.1"/>
    </source>
</evidence>
<dbReference type="HOGENOM" id="CLU_1189512_0_0_6"/>
<dbReference type="PROSITE" id="PS51257">
    <property type="entry name" value="PROKAR_LIPOPROTEIN"/>
    <property type="match status" value="1"/>
</dbReference>
<evidence type="ECO:0008006" key="2">
    <source>
        <dbReference type="Google" id="ProtNLM"/>
    </source>
</evidence>
<gene>
    <name evidence="1" type="ORF">VchoM_03554</name>
</gene>
<dbReference type="Pfam" id="PF07356">
    <property type="entry name" value="DUF1481"/>
    <property type="match status" value="1"/>
</dbReference>
<name>A0A0X1L4W5_VIBCO</name>
<dbReference type="AlphaFoldDB" id="A0A0X1L4W5"/>
<sequence>MLYTTPRLNISAFLFMKQQLSFLFLLSGLLAGCSSTPNPNLEQINQFTGGKTIGDATSFYWYTESFQKPSSASDYVTSGDYGSYQTSYRWEEGQVREIRREGEHLDGKKLVPFRVHIRFSKEGEAVYQQYRLGGKVLPMNEEQLAHYVLQAKAVAEATKEQDKQGLELIQGYWNGKTFETCQGVEYQRVEFNQSLPSFVFNRLASIESYVAFLGKIRNGKVHIDELLLLDDAGHDCVKEPELLD</sequence>
<dbReference type="EMBL" id="DS990140">
    <property type="protein sequence ID" value="EET25527.1"/>
    <property type="molecule type" value="Genomic_DNA"/>
</dbReference>
<accession>A0A0X1L4W5</accession>
<dbReference type="InterPro" id="IPR016872">
    <property type="entry name" value="UCP028160"/>
</dbReference>
<reference evidence="1" key="2">
    <citation type="submission" date="2008-07" db="EMBL/GenBank/DDBJ databases">
        <authorList>
            <consortium name="Broad Institute Genome Sequencing Platform"/>
            <person name="Colwell R."/>
            <person name="Grim C.J."/>
            <person name="Young S."/>
            <person name="Jaffe D."/>
            <person name="Gnerre S."/>
            <person name="Berlin A."/>
            <person name="Heiman D."/>
            <person name="Hepburn T."/>
            <person name="Shea T."/>
            <person name="Sykes S."/>
            <person name="Alvarado L."/>
            <person name="Kodira C."/>
            <person name="Heidelberg J."/>
            <person name="Lander E."/>
            <person name="Galagan J."/>
            <person name="Nusbaum C."/>
            <person name="Birren B."/>
        </authorList>
    </citation>
    <scope>NUCLEOTIDE SEQUENCE [LARGE SCALE GENOMIC DNA]</scope>
    <source>
        <strain evidence="1">MO10</strain>
    </source>
</reference>
<reference evidence="1" key="1">
    <citation type="submission" date="2005-09" db="EMBL/GenBank/DDBJ databases">
        <title>Annotation of Vibrio cholerae MO10.</title>
        <authorList>
            <person name="Colwell R."/>
            <person name="Grim C.J."/>
            <person name="Young S."/>
            <person name="Jaffe D."/>
            <person name="Gnerre S."/>
            <person name="Berlin A."/>
            <person name="Heiman D."/>
            <person name="Hepburn T."/>
            <person name="Shea T."/>
            <person name="Sykes S."/>
            <person name="Yandava C."/>
            <person name="Alvarado L."/>
            <person name="Kodira C."/>
            <person name="Borodovsky M."/>
            <person name="Heidelberg J."/>
            <person name="Lander E."/>
            <person name="Galagan J."/>
            <person name="Nusbaum C."/>
            <person name="Birren B."/>
        </authorList>
    </citation>
    <scope>NUCLEOTIDE SEQUENCE [LARGE SCALE GENOMIC DNA]</scope>
    <source>
        <strain evidence="1">MO10</strain>
    </source>
</reference>
<organism evidence="1">
    <name type="scientific">Vibrio cholerae (strain MO10)</name>
    <dbReference type="NCBI Taxonomy" id="345072"/>
    <lineage>
        <taxon>Bacteria</taxon>
        <taxon>Pseudomonadati</taxon>
        <taxon>Pseudomonadota</taxon>
        <taxon>Gammaproteobacteria</taxon>
        <taxon>Vibrionales</taxon>
        <taxon>Vibrionaceae</taxon>
        <taxon>Vibrio</taxon>
    </lineage>
</organism>